<accession>E3MIA4</accession>
<reference evidence="3" key="1">
    <citation type="submission" date="2007-07" db="EMBL/GenBank/DDBJ databases">
        <title>PCAP assembly of the Caenorhabditis remanei genome.</title>
        <authorList>
            <consortium name="The Caenorhabditis remanei Sequencing Consortium"/>
            <person name="Wilson R.K."/>
        </authorList>
    </citation>
    <scope>NUCLEOTIDE SEQUENCE [LARGE SCALE GENOMIC DNA]</scope>
    <source>
        <strain evidence="3">PB4641</strain>
    </source>
</reference>
<name>E3MIA4_CAERE</name>
<feature type="compositionally biased region" description="Basic and acidic residues" evidence="1">
    <location>
        <begin position="323"/>
        <end position="336"/>
    </location>
</feature>
<keyword evidence="4" id="KW-1185">Reference proteome</keyword>
<dbReference type="eggNOG" id="ENOG502TDNQ">
    <property type="taxonomic scope" value="Eukaryota"/>
</dbReference>
<keyword evidence="2" id="KW-0812">Transmembrane</keyword>
<feature type="region of interest" description="Disordered" evidence="1">
    <location>
        <begin position="315"/>
        <end position="336"/>
    </location>
</feature>
<dbReference type="InParanoid" id="E3MIA4"/>
<feature type="transmembrane region" description="Helical" evidence="2">
    <location>
        <begin position="153"/>
        <end position="173"/>
    </location>
</feature>
<evidence type="ECO:0000313" key="3">
    <source>
        <dbReference type="EMBL" id="EFP02311.1"/>
    </source>
</evidence>
<evidence type="ECO:0000256" key="2">
    <source>
        <dbReference type="SAM" id="Phobius"/>
    </source>
</evidence>
<dbReference type="AlphaFoldDB" id="E3MIA4"/>
<proteinExistence type="predicted"/>
<dbReference type="OrthoDB" id="5819888at2759"/>
<gene>
    <name evidence="3" type="ORF">CRE_00976</name>
</gene>
<protein>
    <submittedName>
        <fullName evidence="3">Uncharacterized protein</fullName>
    </submittedName>
</protein>
<feature type="compositionally biased region" description="Basic and acidic residues" evidence="1">
    <location>
        <begin position="270"/>
        <end position="282"/>
    </location>
</feature>
<dbReference type="HOGENOM" id="CLU_827020_0_0_1"/>
<feature type="region of interest" description="Disordered" evidence="1">
    <location>
        <begin position="270"/>
        <end position="303"/>
    </location>
</feature>
<keyword evidence="2" id="KW-0472">Membrane</keyword>
<keyword evidence="2" id="KW-1133">Transmembrane helix</keyword>
<organism evidence="4">
    <name type="scientific">Caenorhabditis remanei</name>
    <name type="common">Caenorhabditis vulgaris</name>
    <dbReference type="NCBI Taxonomy" id="31234"/>
    <lineage>
        <taxon>Eukaryota</taxon>
        <taxon>Metazoa</taxon>
        <taxon>Ecdysozoa</taxon>
        <taxon>Nematoda</taxon>
        <taxon>Chromadorea</taxon>
        <taxon>Rhabditida</taxon>
        <taxon>Rhabditina</taxon>
        <taxon>Rhabditomorpha</taxon>
        <taxon>Rhabditoidea</taxon>
        <taxon>Rhabditidae</taxon>
        <taxon>Peloderinae</taxon>
        <taxon>Caenorhabditis</taxon>
    </lineage>
</organism>
<dbReference type="FunCoup" id="E3MIA4">
    <property type="interactions" value="1746"/>
</dbReference>
<dbReference type="EMBL" id="DS268447">
    <property type="protein sequence ID" value="EFP02311.1"/>
    <property type="molecule type" value="Genomic_DNA"/>
</dbReference>
<dbReference type="Proteomes" id="UP000008281">
    <property type="component" value="Unassembled WGS sequence"/>
</dbReference>
<evidence type="ECO:0000313" key="4">
    <source>
        <dbReference type="Proteomes" id="UP000008281"/>
    </source>
</evidence>
<feature type="transmembrane region" description="Helical" evidence="2">
    <location>
        <begin position="102"/>
        <end position="124"/>
    </location>
</feature>
<sequence length="336" mass="39176">MISFYKKIHSNDRFLYSHKQVLSHNCLHYCDITTESHHELIPDNVEFDHLEQCLQMAHGVQIELGTFYLLEMTRVARRLYLTNTSHFIEEQLIWNEYSSEMFIFFAIENNFFRFLANSFLSFVVSSPNSYPNMSCPVGTLDQFSSYALCSPNLWMIVACSCMTLLTMILMMYMQHGFRRDMRWLQFAQWKLNQLAERLRYQEPNVTLLEQITRKVNEKKNTDKHAFDFFNNNRDANNNVPGVINQNKMTNTEKESNGETDRVAAQVKKAKDDDAEKVLKDQNIDANTPLVPNPQPKSGGSQKILKKWTEATKDILAIDDNNDDEKGKPRVDKTQDD</sequence>
<evidence type="ECO:0000256" key="1">
    <source>
        <dbReference type="SAM" id="MobiDB-lite"/>
    </source>
</evidence>